<name>A0A9P4G846_9PLEO</name>
<feature type="signal peptide" evidence="1">
    <location>
        <begin position="1"/>
        <end position="24"/>
    </location>
</feature>
<reference evidence="2" key="1">
    <citation type="submission" date="2020-01" db="EMBL/GenBank/DDBJ databases">
        <authorList>
            <consortium name="DOE Joint Genome Institute"/>
            <person name="Haridas S."/>
            <person name="Albert R."/>
            <person name="Binder M."/>
            <person name="Bloem J."/>
            <person name="Labutti K."/>
            <person name="Salamov A."/>
            <person name="Andreopoulos B."/>
            <person name="Baker S.E."/>
            <person name="Barry K."/>
            <person name="Bills G."/>
            <person name="Bluhm B.H."/>
            <person name="Cannon C."/>
            <person name="Castanera R."/>
            <person name="Culley D.E."/>
            <person name="Daum C."/>
            <person name="Ezra D."/>
            <person name="Gonzalez J.B."/>
            <person name="Henrissat B."/>
            <person name="Kuo A."/>
            <person name="Liang C."/>
            <person name="Lipzen A."/>
            <person name="Lutzoni F."/>
            <person name="Magnuson J."/>
            <person name="Mondo S."/>
            <person name="Nolan M."/>
            <person name="Ohm R."/>
            <person name="Pangilinan J."/>
            <person name="Park H.-J."/>
            <person name="Ramirez L."/>
            <person name="Alfaro M."/>
            <person name="Sun H."/>
            <person name="Tritt A."/>
            <person name="Yoshinaga Y."/>
            <person name="Zwiers L.-H."/>
            <person name="Turgeon B.G."/>
            <person name="Goodwin S.B."/>
            <person name="Spatafora J.W."/>
            <person name="Crous P.W."/>
            <person name="Grigoriev I.V."/>
        </authorList>
    </citation>
    <scope>NUCLEOTIDE SEQUENCE</scope>
    <source>
        <strain evidence="2">CBS 394.84</strain>
    </source>
</reference>
<evidence type="ECO:0000256" key="1">
    <source>
        <dbReference type="SAM" id="SignalP"/>
    </source>
</evidence>
<dbReference type="GeneID" id="63844376"/>
<dbReference type="Proteomes" id="UP000800039">
    <property type="component" value="Unassembled WGS sequence"/>
</dbReference>
<sequence length="83" mass="9697">MEWARVNEIVLLFFYIFLRYYCHATPHPTCCSLLDYLYSSTILALLQALRLNERAILKPVQPFERGTKRFSVLSPFPSLVSLD</sequence>
<dbReference type="AlphaFoldDB" id="A0A9P4G846"/>
<evidence type="ECO:0000313" key="2">
    <source>
        <dbReference type="EMBL" id="KAF1840749.1"/>
    </source>
</evidence>
<dbReference type="RefSeq" id="XP_040783312.1">
    <property type="nucleotide sequence ID" value="XM_040927124.1"/>
</dbReference>
<proteinExistence type="predicted"/>
<evidence type="ECO:0008006" key="4">
    <source>
        <dbReference type="Google" id="ProtNLM"/>
    </source>
</evidence>
<gene>
    <name evidence="2" type="ORF">K460DRAFT_191802</name>
</gene>
<protein>
    <recommendedName>
        <fullName evidence="4">Secreted protein</fullName>
    </recommendedName>
</protein>
<organism evidence="2 3">
    <name type="scientific">Cucurbitaria berberidis CBS 394.84</name>
    <dbReference type="NCBI Taxonomy" id="1168544"/>
    <lineage>
        <taxon>Eukaryota</taxon>
        <taxon>Fungi</taxon>
        <taxon>Dikarya</taxon>
        <taxon>Ascomycota</taxon>
        <taxon>Pezizomycotina</taxon>
        <taxon>Dothideomycetes</taxon>
        <taxon>Pleosporomycetidae</taxon>
        <taxon>Pleosporales</taxon>
        <taxon>Pleosporineae</taxon>
        <taxon>Cucurbitariaceae</taxon>
        <taxon>Cucurbitaria</taxon>
    </lineage>
</organism>
<feature type="chain" id="PRO_5040287321" description="Secreted protein" evidence="1">
    <location>
        <begin position="25"/>
        <end position="83"/>
    </location>
</feature>
<dbReference type="EMBL" id="ML976619">
    <property type="protein sequence ID" value="KAF1840749.1"/>
    <property type="molecule type" value="Genomic_DNA"/>
</dbReference>
<accession>A0A9P4G846</accession>
<comment type="caution">
    <text evidence="2">The sequence shown here is derived from an EMBL/GenBank/DDBJ whole genome shotgun (WGS) entry which is preliminary data.</text>
</comment>
<evidence type="ECO:0000313" key="3">
    <source>
        <dbReference type="Proteomes" id="UP000800039"/>
    </source>
</evidence>
<keyword evidence="3" id="KW-1185">Reference proteome</keyword>
<keyword evidence="1" id="KW-0732">Signal</keyword>